<gene>
    <name evidence="2" type="ORF">NUU61_007514</name>
</gene>
<evidence type="ECO:0000313" key="2">
    <source>
        <dbReference type="EMBL" id="KAJ5092644.1"/>
    </source>
</evidence>
<evidence type="ECO:0000313" key="3">
    <source>
        <dbReference type="Proteomes" id="UP001141434"/>
    </source>
</evidence>
<proteinExistence type="predicted"/>
<dbReference type="EMBL" id="JAPMSZ010000009">
    <property type="protein sequence ID" value="KAJ5092644.1"/>
    <property type="molecule type" value="Genomic_DNA"/>
</dbReference>
<accession>A0A9W9F338</accession>
<reference evidence="2" key="1">
    <citation type="submission" date="2022-11" db="EMBL/GenBank/DDBJ databases">
        <authorList>
            <person name="Petersen C."/>
        </authorList>
    </citation>
    <scope>NUCLEOTIDE SEQUENCE</scope>
    <source>
        <strain evidence="2">IBT 34128</strain>
    </source>
</reference>
<dbReference type="Proteomes" id="UP001141434">
    <property type="component" value="Unassembled WGS sequence"/>
</dbReference>
<organism evidence="2 3">
    <name type="scientific">Penicillium alfredii</name>
    <dbReference type="NCBI Taxonomy" id="1506179"/>
    <lineage>
        <taxon>Eukaryota</taxon>
        <taxon>Fungi</taxon>
        <taxon>Dikarya</taxon>
        <taxon>Ascomycota</taxon>
        <taxon>Pezizomycotina</taxon>
        <taxon>Eurotiomycetes</taxon>
        <taxon>Eurotiomycetidae</taxon>
        <taxon>Eurotiales</taxon>
        <taxon>Aspergillaceae</taxon>
        <taxon>Penicillium</taxon>
    </lineage>
</organism>
<name>A0A9W9F338_9EURO</name>
<feature type="compositionally biased region" description="Polar residues" evidence="1">
    <location>
        <begin position="66"/>
        <end position="81"/>
    </location>
</feature>
<dbReference type="RefSeq" id="XP_056510839.1">
    <property type="nucleotide sequence ID" value="XM_056658039.1"/>
</dbReference>
<comment type="caution">
    <text evidence="2">The sequence shown here is derived from an EMBL/GenBank/DDBJ whole genome shotgun (WGS) entry which is preliminary data.</text>
</comment>
<dbReference type="AlphaFoldDB" id="A0A9W9F338"/>
<feature type="region of interest" description="Disordered" evidence="1">
    <location>
        <begin position="1"/>
        <end position="82"/>
    </location>
</feature>
<protein>
    <submittedName>
        <fullName evidence="2">Zinc finger C2H2</fullName>
    </submittedName>
</protein>
<dbReference type="OrthoDB" id="8922241at2759"/>
<keyword evidence="3" id="KW-1185">Reference proteome</keyword>
<reference evidence="2" key="2">
    <citation type="journal article" date="2023" name="IMA Fungus">
        <title>Comparative genomic study of the Penicillium genus elucidates a diverse pangenome and 15 lateral gene transfer events.</title>
        <authorList>
            <person name="Petersen C."/>
            <person name="Sorensen T."/>
            <person name="Nielsen M.R."/>
            <person name="Sondergaard T.E."/>
            <person name="Sorensen J.L."/>
            <person name="Fitzpatrick D.A."/>
            <person name="Frisvad J.C."/>
            <person name="Nielsen K.L."/>
        </authorList>
    </citation>
    <scope>NUCLEOTIDE SEQUENCE</scope>
    <source>
        <strain evidence="2">IBT 34128</strain>
    </source>
</reference>
<dbReference type="GeneID" id="81397208"/>
<evidence type="ECO:0000256" key="1">
    <source>
        <dbReference type="SAM" id="MobiDB-lite"/>
    </source>
</evidence>
<sequence>MGTALDALASQPLNTRRPAAPTLPSFELPPPPFTLPGTAPKYSPANHPPVSHPPVNVSVGNLLTPPATNQPGESATASTGVSADLPPAYWSGTYGDLGIRGPSGLSCAEFLLSLIGPTKSCLGDGAACDGRSAATL</sequence>